<dbReference type="InterPro" id="IPR018633">
    <property type="entry name" value="DUF2357"/>
</dbReference>
<dbReference type="RefSeq" id="WP_084276574.1">
    <property type="nucleotide sequence ID" value="NZ_AP026671.1"/>
</dbReference>
<dbReference type="STRING" id="1069081.SAMN05660197_0987"/>
<organism evidence="2 3">
    <name type="scientific">Nitratiruptor tergarcus DSM 16512</name>
    <dbReference type="NCBI Taxonomy" id="1069081"/>
    <lineage>
        <taxon>Bacteria</taxon>
        <taxon>Pseudomonadati</taxon>
        <taxon>Campylobacterota</taxon>
        <taxon>Epsilonproteobacteria</taxon>
        <taxon>Nautiliales</taxon>
        <taxon>Nitratiruptoraceae</taxon>
        <taxon>Nitratiruptor</taxon>
    </lineage>
</organism>
<accession>A0A1W1WSK7</accession>
<dbReference type="Pfam" id="PF09823">
    <property type="entry name" value="DUF2357"/>
    <property type="match status" value="1"/>
</dbReference>
<reference evidence="3" key="1">
    <citation type="submission" date="2017-04" db="EMBL/GenBank/DDBJ databases">
        <authorList>
            <person name="Varghese N."/>
            <person name="Submissions S."/>
        </authorList>
    </citation>
    <scope>NUCLEOTIDE SEQUENCE [LARGE SCALE GENOMIC DNA]</scope>
    <source>
        <strain evidence="3">DSM 16512</strain>
    </source>
</reference>
<dbReference type="AlphaFoldDB" id="A0A1W1WSK7"/>
<evidence type="ECO:0000313" key="3">
    <source>
        <dbReference type="Proteomes" id="UP000192602"/>
    </source>
</evidence>
<evidence type="ECO:0000259" key="1">
    <source>
        <dbReference type="Pfam" id="PF09823"/>
    </source>
</evidence>
<name>A0A1W1WSK7_9BACT</name>
<dbReference type="Proteomes" id="UP000192602">
    <property type="component" value="Unassembled WGS sequence"/>
</dbReference>
<sequence>MKIHFAEKQLEIKKNEIKIEDKLNFLQQKEHIEIYGNFIIFKNFTGIFEVNGEKYLIIPEKLIEHFGLIDETKEPVPNFEDKYYKQFEKFLKYILKELSKENLFYTLSLSHFSVEESYLNESKIFKLLLLLEKKEELISSLHLILSNPHRKLFVYETYKNLNEVSCIDPDVIVNIAQNPERLYETENGIIEYKNKKYSPMAVLQYETEETFDTIENRFIKYFLKELEFVLSTDLKEFMFLSEIRELKNDIEYALLSDIFSDVGELNYFPSNSQVLMKRSGYREVFQIYRLLHLSFVPKIFEDLDMAFSLKDMATLWEYYVLTTILKEFKDNFGGYEVEINFEEKIEQGTIYEYAKFKFNNGLILQYQPTKWSYSNLKFRPDIYIEYKEHRCIFDAKFRFFEDNKKDILQNMHYYKDGIKTQFAIAVCLGKKNKEGKFWKVNKDKKLINSFFEFIKENKEKLEGIGYLDLKLEMK</sequence>
<gene>
    <name evidence="2" type="ORF">SAMN05660197_0987</name>
</gene>
<protein>
    <recommendedName>
        <fullName evidence="1">DUF2357 domain-containing protein</fullName>
    </recommendedName>
</protein>
<proteinExistence type="predicted"/>
<feature type="domain" description="DUF2357" evidence="1">
    <location>
        <begin position="83"/>
        <end position="288"/>
    </location>
</feature>
<evidence type="ECO:0000313" key="2">
    <source>
        <dbReference type="EMBL" id="SMC09182.1"/>
    </source>
</evidence>
<dbReference type="EMBL" id="FWWZ01000001">
    <property type="protein sequence ID" value="SMC09182.1"/>
    <property type="molecule type" value="Genomic_DNA"/>
</dbReference>
<dbReference type="OrthoDB" id="5505095at2"/>
<keyword evidence="3" id="KW-1185">Reference proteome</keyword>